<dbReference type="EMBL" id="CP137852">
    <property type="protein sequence ID" value="WPB85568.1"/>
    <property type="molecule type" value="Genomic_DNA"/>
</dbReference>
<evidence type="ECO:0000313" key="1">
    <source>
        <dbReference type="EMBL" id="WPB85568.1"/>
    </source>
</evidence>
<protein>
    <submittedName>
        <fullName evidence="1">DUF6505 family protein</fullName>
    </submittedName>
</protein>
<dbReference type="InterPro" id="IPR045442">
    <property type="entry name" value="DUF6505"/>
</dbReference>
<dbReference type="Proteomes" id="UP001305521">
    <property type="component" value="Chromosome"/>
</dbReference>
<gene>
    <name evidence="1" type="ORF">R9Z33_01545</name>
</gene>
<name>A0ABZ0PJR7_9PROT</name>
<proteinExistence type="predicted"/>
<dbReference type="RefSeq" id="WP_318649539.1">
    <property type="nucleotide sequence ID" value="NZ_CP137852.1"/>
</dbReference>
<accession>A0ABZ0PJR7</accession>
<organism evidence="1 2">
    <name type="scientific">Sediminicoccus rosea</name>
    <dbReference type="NCBI Taxonomy" id="1225128"/>
    <lineage>
        <taxon>Bacteria</taxon>
        <taxon>Pseudomonadati</taxon>
        <taxon>Pseudomonadota</taxon>
        <taxon>Alphaproteobacteria</taxon>
        <taxon>Acetobacterales</taxon>
        <taxon>Roseomonadaceae</taxon>
        <taxon>Sediminicoccus</taxon>
    </lineage>
</organism>
<reference evidence="1 2" key="1">
    <citation type="submission" date="2023-11" db="EMBL/GenBank/DDBJ databases">
        <title>Arctic aerobic anoxygenic photoheterotroph Sediminicoccus rosea KRV36 adapts its photosynthesis to long days of polar summer.</title>
        <authorList>
            <person name="Tomasch J."/>
            <person name="Kopejtka K."/>
            <person name="Bily T."/>
            <person name="Gardiner A.T."/>
            <person name="Gardian Z."/>
            <person name="Shivaramu S."/>
            <person name="Koblizek M."/>
            <person name="Engelhardt F."/>
            <person name="Kaftan D."/>
        </authorList>
    </citation>
    <scope>NUCLEOTIDE SEQUENCE [LARGE SCALE GENOMIC DNA]</scope>
    <source>
        <strain evidence="1 2">R-30</strain>
    </source>
</reference>
<dbReference type="Pfam" id="PF20115">
    <property type="entry name" value="DUF6505"/>
    <property type="match status" value="1"/>
</dbReference>
<keyword evidence="2" id="KW-1185">Reference proteome</keyword>
<sequence>MAHLLRTLRLDPSDTLIFPRAAEPGEWAVPGGFQFWDDAPEALSGKRQQAFRSGFLGLSSFGWSTLVEVAEIAPETRAEVLESLAAHIQAEHGAPDRDAARAAAAEELAFAESLCDQPTGTVFALHRSHDEGGEVREAFRTLHRRETPHHDFGALPVFAISQVEEEAPPDSPDLTALIKARK</sequence>
<evidence type="ECO:0000313" key="2">
    <source>
        <dbReference type="Proteomes" id="UP001305521"/>
    </source>
</evidence>